<evidence type="ECO:0000313" key="1">
    <source>
        <dbReference type="EMBL" id="TCV07989.1"/>
    </source>
</evidence>
<dbReference type="Gene3D" id="2.130.10.10">
    <property type="entry name" value="YVTN repeat-like/Quinoprotein amine dehydrogenase"/>
    <property type="match status" value="1"/>
</dbReference>
<comment type="caution">
    <text evidence="1">The sequence shown here is derived from an EMBL/GenBank/DDBJ whole genome shotgun (WGS) entry which is preliminary data.</text>
</comment>
<gene>
    <name evidence="1" type="ORF">EDC17_105111</name>
</gene>
<dbReference type="SUPFAM" id="SSF63825">
    <property type="entry name" value="YWTD domain"/>
    <property type="match status" value="1"/>
</dbReference>
<dbReference type="PANTHER" id="PTHR31270">
    <property type="entry name" value="GLUTAMINYL-PEPTIDE CYCLOTRANSFERASE"/>
    <property type="match status" value="1"/>
</dbReference>
<keyword evidence="2" id="KW-1185">Reference proteome</keyword>
<reference evidence="1 2" key="1">
    <citation type="submission" date="2019-03" db="EMBL/GenBank/DDBJ databases">
        <title>Genomic Encyclopedia of Type Strains, Phase IV (KMG-IV): sequencing the most valuable type-strain genomes for metagenomic binning, comparative biology and taxonomic classification.</title>
        <authorList>
            <person name="Goeker M."/>
        </authorList>
    </citation>
    <scope>NUCLEOTIDE SEQUENCE [LARGE SCALE GENOMIC DNA]</scope>
    <source>
        <strain evidence="1 2">DSM 22362</strain>
    </source>
</reference>
<dbReference type="PANTHER" id="PTHR31270:SF1">
    <property type="entry name" value="GLUTAMINYL-PEPTIDE CYCLOTRANSFERASE"/>
    <property type="match status" value="1"/>
</dbReference>
<organism evidence="1 2">
    <name type="scientific">Sphingobacterium alimentarium</name>
    <dbReference type="NCBI Taxonomy" id="797292"/>
    <lineage>
        <taxon>Bacteria</taxon>
        <taxon>Pseudomonadati</taxon>
        <taxon>Bacteroidota</taxon>
        <taxon>Sphingobacteriia</taxon>
        <taxon>Sphingobacteriales</taxon>
        <taxon>Sphingobacteriaceae</taxon>
        <taxon>Sphingobacterium</taxon>
    </lineage>
</organism>
<dbReference type="Proteomes" id="UP000295197">
    <property type="component" value="Unassembled WGS sequence"/>
</dbReference>
<protein>
    <submittedName>
        <fullName evidence="1">Glutamine cyclotransferase</fullName>
    </submittedName>
</protein>
<dbReference type="GO" id="GO:0016603">
    <property type="term" value="F:glutaminyl-peptide cyclotransferase activity"/>
    <property type="evidence" value="ECO:0007669"/>
    <property type="project" value="InterPro"/>
</dbReference>
<dbReference type="OrthoDB" id="9783700at2"/>
<accession>A0A4R3VSR7</accession>
<dbReference type="InterPro" id="IPR015943">
    <property type="entry name" value="WD40/YVTN_repeat-like_dom_sf"/>
</dbReference>
<evidence type="ECO:0000313" key="2">
    <source>
        <dbReference type="Proteomes" id="UP000295197"/>
    </source>
</evidence>
<dbReference type="EMBL" id="SMBZ01000051">
    <property type="protein sequence ID" value="TCV07989.1"/>
    <property type="molecule type" value="Genomic_DNA"/>
</dbReference>
<dbReference type="RefSeq" id="WP_132778772.1">
    <property type="nucleotide sequence ID" value="NZ_SMBZ01000051.1"/>
</dbReference>
<dbReference type="InterPro" id="IPR007788">
    <property type="entry name" value="QCT"/>
</dbReference>
<dbReference type="Pfam" id="PF05096">
    <property type="entry name" value="Glu_cyclase_2"/>
    <property type="match status" value="1"/>
</dbReference>
<proteinExistence type="predicted"/>
<dbReference type="AlphaFoldDB" id="A0A4R3VSR7"/>
<keyword evidence="1" id="KW-0808">Transferase</keyword>
<name>A0A4R3VSR7_9SPHI</name>
<dbReference type="PROSITE" id="PS51257">
    <property type="entry name" value="PROKAR_LIPOPROTEIN"/>
    <property type="match status" value="1"/>
</dbReference>
<sequence length="351" mass="39295">MHFKKISGFVLFALIMLAGCKTQKGKFEFLHPESGKRVAYGEQVIVKLNFPSTSLDSVVYSIDGQAYLTKKDTSSIVLDTKKIGYGDRSLSAKLYAQGKEDIAYSNIIVLPSSAKNYAFKVVNEYPHDSKAYTQGLQYADGVLYETTGNPSHLQEQGVVTSLRKVDLKTGNVLKMEKPTGFFGEGMTIVGNRIVFLSWEKNKGFFYDKSSFEKVGEFNYEKSQEGWGVTYDGTQLIKSDGSHQLFFLNAQTGKEEHSVAVYDENGPVRSLNELEYIDGKVYANIYGQDIIVIIDPKTGVVEGRINLVGLYSDGRKTEDNEMNGIAYDGQGKRLFVTGKLWPKLYEIELLER</sequence>